<evidence type="ECO:0000313" key="13">
    <source>
        <dbReference type="Proteomes" id="UP000184226"/>
    </source>
</evidence>
<feature type="transmembrane region" description="Helical" evidence="10">
    <location>
        <begin position="27"/>
        <end position="47"/>
    </location>
</feature>
<dbReference type="PRINTS" id="PR00344">
    <property type="entry name" value="BCTRLSENSOR"/>
</dbReference>
<evidence type="ECO:0000256" key="4">
    <source>
        <dbReference type="ARBA" id="ARBA00022475"/>
    </source>
</evidence>
<dbReference type="PROSITE" id="PS50109">
    <property type="entry name" value="HIS_KIN"/>
    <property type="match status" value="1"/>
</dbReference>
<evidence type="ECO:0000256" key="6">
    <source>
        <dbReference type="ARBA" id="ARBA00022692"/>
    </source>
</evidence>
<dbReference type="InterPro" id="IPR036097">
    <property type="entry name" value="HisK_dim/P_sf"/>
</dbReference>
<dbReference type="SUPFAM" id="SSF47384">
    <property type="entry name" value="Homodimeric domain of signal transducing histidine kinase"/>
    <property type="match status" value="1"/>
</dbReference>
<evidence type="ECO:0000259" key="11">
    <source>
        <dbReference type="PROSITE" id="PS50109"/>
    </source>
</evidence>
<dbReference type="InterPro" id="IPR005467">
    <property type="entry name" value="His_kinase_dom"/>
</dbReference>
<dbReference type="EMBL" id="FQXE01000003">
    <property type="protein sequence ID" value="SHH47358.1"/>
    <property type="molecule type" value="Genomic_DNA"/>
</dbReference>
<dbReference type="EC" id="2.7.13.3" evidence="3"/>
<feature type="region of interest" description="Disordered" evidence="9">
    <location>
        <begin position="637"/>
        <end position="658"/>
    </location>
</feature>
<dbReference type="SUPFAM" id="SSF55874">
    <property type="entry name" value="ATPase domain of HSP90 chaperone/DNA topoisomerase II/histidine kinase"/>
    <property type="match status" value="1"/>
</dbReference>
<dbReference type="Gene3D" id="3.30.565.10">
    <property type="entry name" value="Histidine kinase-like ATPase, C-terminal domain"/>
    <property type="match status" value="1"/>
</dbReference>
<dbReference type="SMART" id="SM00387">
    <property type="entry name" value="HATPase_c"/>
    <property type="match status" value="1"/>
</dbReference>
<feature type="compositionally biased region" description="Low complexity" evidence="9">
    <location>
        <begin position="649"/>
        <end position="658"/>
    </location>
</feature>
<dbReference type="GO" id="GO:0000155">
    <property type="term" value="F:phosphorelay sensor kinase activity"/>
    <property type="evidence" value="ECO:0007669"/>
    <property type="project" value="InterPro"/>
</dbReference>
<dbReference type="CDD" id="cd00082">
    <property type="entry name" value="HisKA"/>
    <property type="match status" value="1"/>
</dbReference>
<keyword evidence="12" id="KW-0808">Transferase</keyword>
<keyword evidence="12" id="KW-0418">Kinase</keyword>
<dbReference type="SMART" id="SM00388">
    <property type="entry name" value="HisKA"/>
    <property type="match status" value="1"/>
</dbReference>
<protein>
    <recommendedName>
        <fullName evidence="3">histidine kinase</fullName>
        <ecNumber evidence="3">2.7.13.3</ecNumber>
    </recommendedName>
</protein>
<organism evidence="12 13">
    <name type="scientific">Pollutimonas bauzanensis</name>
    <dbReference type="NCBI Taxonomy" id="658167"/>
    <lineage>
        <taxon>Bacteria</taxon>
        <taxon>Pseudomonadati</taxon>
        <taxon>Pseudomonadota</taxon>
        <taxon>Betaproteobacteria</taxon>
        <taxon>Burkholderiales</taxon>
        <taxon>Alcaligenaceae</taxon>
        <taxon>Pollutimonas</taxon>
    </lineage>
</organism>
<keyword evidence="7 10" id="KW-1133">Transmembrane helix</keyword>
<dbReference type="OrthoDB" id="9812260at2"/>
<dbReference type="SUPFAM" id="SSF103190">
    <property type="entry name" value="Sensory domain-like"/>
    <property type="match status" value="2"/>
</dbReference>
<evidence type="ECO:0000256" key="8">
    <source>
        <dbReference type="SAM" id="Coils"/>
    </source>
</evidence>
<feature type="domain" description="Histidine kinase" evidence="11">
    <location>
        <begin position="404"/>
        <end position="638"/>
    </location>
</feature>
<comment type="subcellular location">
    <subcellularLocation>
        <location evidence="2">Cell membrane</location>
        <topology evidence="2">Multi-pass membrane protein</topology>
    </subcellularLocation>
</comment>
<evidence type="ECO:0000256" key="7">
    <source>
        <dbReference type="ARBA" id="ARBA00022989"/>
    </source>
</evidence>
<dbReference type="Gene3D" id="1.10.287.130">
    <property type="match status" value="1"/>
</dbReference>
<evidence type="ECO:0000256" key="9">
    <source>
        <dbReference type="SAM" id="MobiDB-lite"/>
    </source>
</evidence>
<evidence type="ECO:0000256" key="3">
    <source>
        <dbReference type="ARBA" id="ARBA00012438"/>
    </source>
</evidence>
<reference evidence="12 13" key="1">
    <citation type="submission" date="2016-11" db="EMBL/GenBank/DDBJ databases">
        <authorList>
            <person name="Jaros S."/>
            <person name="Januszkiewicz K."/>
            <person name="Wedrychowicz H."/>
        </authorList>
    </citation>
    <scope>NUCLEOTIDE SEQUENCE [LARGE SCALE GENOMIC DNA]</scope>
    <source>
        <strain evidence="12 13">CGMCC 1.10190</strain>
    </source>
</reference>
<dbReference type="GO" id="GO:0005886">
    <property type="term" value="C:plasma membrane"/>
    <property type="evidence" value="ECO:0007669"/>
    <property type="project" value="UniProtKB-SubCell"/>
</dbReference>
<dbReference type="PANTHER" id="PTHR43065:SF47">
    <property type="match status" value="1"/>
</dbReference>
<name>A0A1M5T9I0_9BURK</name>
<dbReference type="PANTHER" id="PTHR43065">
    <property type="entry name" value="SENSOR HISTIDINE KINASE"/>
    <property type="match status" value="1"/>
</dbReference>
<dbReference type="InterPro" id="IPR036890">
    <property type="entry name" value="HATPase_C_sf"/>
</dbReference>
<proteinExistence type="predicted"/>
<dbReference type="InterPro" id="IPR029151">
    <property type="entry name" value="Sensor-like_sf"/>
</dbReference>
<dbReference type="Proteomes" id="UP000184226">
    <property type="component" value="Unassembled WGS sequence"/>
</dbReference>
<dbReference type="Pfam" id="PF21623">
    <property type="entry name" value="HK_sensor_dom_bact"/>
    <property type="match status" value="1"/>
</dbReference>
<evidence type="ECO:0000313" key="12">
    <source>
        <dbReference type="EMBL" id="SHH47358.1"/>
    </source>
</evidence>
<sequence>MLSRPAQTLLQRGRAFAALPAPVRRRFLIMAAPWLLTFLVGFPLLWIEFNAVAQAPLWRARDSLLNESAEILRRTLDSLEHDVTFLSELSSQLDRADISEESALAKLFLNFAKSAGAFDQVRWLDGKGNERLRVNMQAGAPVLVKHAELQNQRSQPFFRDTASLPPGAIYLSEINLNTEHGALQRPITPTLRIATPLYEAGQARGVIAINYRASRLLNRLAGLSGRQGIGVYLVNEQGYWLQGPTPQESWAWQLDAPQSAFKRSNPALWRAMQQSDAGRYSDASGDWAFRRYTLADETLVDQNTAVPRVSRLDLRIVVHSSLEQATLSSPRWQFLLAALMAVVMFLAIRYGWQTLISLIEEDRQTRELHAANRALLQANDNLRSVQADLARAERLSSLGLMVAGVAHELNTPLGSANLSLSTLQQALATLLAQLDSGLRRSDLDRFLSSVQQAVELTQAAIQRAARLVQRFKQVAVDRTTMERRQFELAEIILDADPRLRNWDAGLTIALRLDLQAGLWMNSYPGPLEQVIANLLGNALAHAFQGRDGGTITIRAAADGPDHAIVTISDNGVGIDSDNLGRVFDPFFTTSRHAGGTGLGLHISSQLVAEVLGGTIKVQNIAVDGGTGAMFTLRLPRDAPAHHPAPQPAPAAAKAGPPP</sequence>
<comment type="catalytic activity">
    <reaction evidence="1">
        <text>ATP + protein L-histidine = ADP + protein N-phospho-L-histidine.</text>
        <dbReference type="EC" id="2.7.13.3"/>
    </reaction>
</comment>
<evidence type="ECO:0000256" key="1">
    <source>
        <dbReference type="ARBA" id="ARBA00000085"/>
    </source>
</evidence>
<keyword evidence="13" id="KW-1185">Reference proteome</keyword>
<accession>A0A1M5T9I0</accession>
<evidence type="ECO:0000256" key="10">
    <source>
        <dbReference type="SAM" id="Phobius"/>
    </source>
</evidence>
<gene>
    <name evidence="12" type="ORF">SAMN04488135_103307</name>
</gene>
<keyword evidence="6 10" id="KW-0812">Transmembrane</keyword>
<feature type="coiled-coil region" evidence="8">
    <location>
        <begin position="368"/>
        <end position="395"/>
    </location>
</feature>
<dbReference type="RefSeq" id="WP_073102471.1">
    <property type="nucleotide sequence ID" value="NZ_FQXE01000003.1"/>
</dbReference>
<keyword evidence="10" id="KW-0472">Membrane</keyword>
<evidence type="ECO:0000256" key="2">
    <source>
        <dbReference type="ARBA" id="ARBA00004651"/>
    </source>
</evidence>
<dbReference type="Gene3D" id="3.30.450.20">
    <property type="entry name" value="PAS domain"/>
    <property type="match status" value="2"/>
</dbReference>
<dbReference type="Pfam" id="PF02518">
    <property type="entry name" value="HATPase_c"/>
    <property type="match status" value="1"/>
</dbReference>
<dbReference type="InterPro" id="IPR003594">
    <property type="entry name" value="HATPase_dom"/>
</dbReference>
<dbReference type="AlphaFoldDB" id="A0A1M5T9I0"/>
<dbReference type="InterPro" id="IPR003661">
    <property type="entry name" value="HisK_dim/P_dom"/>
</dbReference>
<evidence type="ECO:0000256" key="5">
    <source>
        <dbReference type="ARBA" id="ARBA00022553"/>
    </source>
</evidence>
<keyword evidence="5" id="KW-0597">Phosphoprotein</keyword>
<dbReference type="InterPro" id="IPR048760">
    <property type="entry name" value="VP0354-like_sensor_dom"/>
</dbReference>
<keyword evidence="8" id="KW-0175">Coiled coil</keyword>
<dbReference type="STRING" id="658167.SAMN04488135_103307"/>
<dbReference type="InterPro" id="IPR004358">
    <property type="entry name" value="Sig_transdc_His_kin-like_C"/>
</dbReference>
<keyword evidence="4" id="KW-1003">Cell membrane</keyword>